<reference evidence="5 6" key="1">
    <citation type="submission" date="2017-04" db="EMBL/GenBank/DDBJ databases">
        <title>Complete Genome Sequence of Streptomyces gilvosporeus F607, a Capable Producer of Natamycin.</title>
        <authorList>
            <person name="Zong G."/>
            <person name="Zhong C."/>
            <person name="Fu J."/>
            <person name="Qin R."/>
            <person name="Cao G."/>
        </authorList>
    </citation>
    <scope>NUCLEOTIDE SEQUENCE [LARGE SCALE GENOMIC DNA]</scope>
    <source>
        <strain evidence="5 6">F607</strain>
    </source>
</reference>
<dbReference type="GO" id="GO:0008234">
    <property type="term" value="F:cysteine-type peptidase activity"/>
    <property type="evidence" value="ECO:0007669"/>
    <property type="project" value="InterPro"/>
</dbReference>
<evidence type="ECO:0000259" key="4">
    <source>
        <dbReference type="SMART" id="SM00645"/>
    </source>
</evidence>
<feature type="compositionally biased region" description="Polar residues" evidence="2">
    <location>
        <begin position="150"/>
        <end position="185"/>
    </location>
</feature>
<evidence type="ECO:0000256" key="1">
    <source>
        <dbReference type="ARBA" id="ARBA00008455"/>
    </source>
</evidence>
<dbReference type="InterPro" id="IPR038765">
    <property type="entry name" value="Papain-like_cys_pep_sf"/>
</dbReference>
<proteinExistence type="inferred from homology"/>
<keyword evidence="6" id="KW-1185">Reference proteome</keyword>
<dbReference type="Gene3D" id="3.90.70.10">
    <property type="entry name" value="Cysteine proteinases"/>
    <property type="match status" value="1"/>
</dbReference>
<dbReference type="AlphaFoldDB" id="A0A1V0TM48"/>
<comment type="similarity">
    <text evidence="1">Belongs to the peptidase C1 family.</text>
</comment>
<dbReference type="InterPro" id="IPR000668">
    <property type="entry name" value="Peptidase_C1A_C"/>
</dbReference>
<gene>
    <name evidence="5" type="ORF">B1H19_05725</name>
</gene>
<dbReference type="SUPFAM" id="SSF54001">
    <property type="entry name" value="Cysteine proteinases"/>
    <property type="match status" value="1"/>
</dbReference>
<dbReference type="SMART" id="SM00645">
    <property type="entry name" value="Pept_C1"/>
    <property type="match status" value="1"/>
</dbReference>
<dbReference type="GO" id="GO:0006508">
    <property type="term" value="P:proteolysis"/>
    <property type="evidence" value="ECO:0007669"/>
    <property type="project" value="InterPro"/>
</dbReference>
<dbReference type="RefSeq" id="WP_083103531.1">
    <property type="nucleotide sequence ID" value="NZ_CP020569.1"/>
</dbReference>
<feature type="domain" description="Peptidase C1A papain C-terminal" evidence="4">
    <location>
        <begin position="90"/>
        <end position="302"/>
    </location>
</feature>
<feature type="chain" id="PRO_5038595788" evidence="3">
    <location>
        <begin position="36"/>
        <end position="309"/>
    </location>
</feature>
<dbReference type="CDD" id="cd02619">
    <property type="entry name" value="Peptidase_C1"/>
    <property type="match status" value="1"/>
</dbReference>
<dbReference type="InterPro" id="IPR013128">
    <property type="entry name" value="Peptidase_C1A"/>
</dbReference>
<evidence type="ECO:0000256" key="3">
    <source>
        <dbReference type="SAM" id="SignalP"/>
    </source>
</evidence>
<evidence type="ECO:0000313" key="6">
    <source>
        <dbReference type="Proteomes" id="UP000192726"/>
    </source>
</evidence>
<name>A0A1V0TM48_9ACTN</name>
<dbReference type="Pfam" id="PF00112">
    <property type="entry name" value="Peptidase_C1"/>
    <property type="match status" value="1"/>
</dbReference>
<sequence>MIPSHKKKTNKRSRAVIAVAAGGALAVVSGGIALASGAHDTPAAAHHHHFALGAQLPSGGKKVSTLSSQTSVASRLADLSPHKAGAPKSVPDSVDLSQYAIDPGNQGQVGSCVSWAIDYSGYSIQEKQQGISGGPQAPMYTYAQIAKGNDQGSTPDDTFSIAESQGVDSKSDYSQGDFDFTSQPTDAERQNAAHWKLSGHTKLHTGNQIQADVKQALADGEPVAISLPVHQSFQDVTQQQAADYSYQPGGSEDPVLGGHEITIVGYNDKGVRVENSWGGNWGDGGYINLSWDFLASQVEEANAIGKLVK</sequence>
<keyword evidence="3" id="KW-0732">Signal</keyword>
<dbReference type="OrthoDB" id="5289073at2"/>
<organism evidence="5 6">
    <name type="scientific">Streptomyces gilvosporeus</name>
    <dbReference type="NCBI Taxonomy" id="553510"/>
    <lineage>
        <taxon>Bacteria</taxon>
        <taxon>Bacillati</taxon>
        <taxon>Actinomycetota</taxon>
        <taxon>Actinomycetes</taxon>
        <taxon>Kitasatosporales</taxon>
        <taxon>Streptomycetaceae</taxon>
        <taxon>Streptomyces</taxon>
    </lineage>
</organism>
<dbReference type="Proteomes" id="UP000192726">
    <property type="component" value="Chromosome"/>
</dbReference>
<dbReference type="PANTHER" id="PTHR12411">
    <property type="entry name" value="CYSTEINE PROTEASE FAMILY C1-RELATED"/>
    <property type="match status" value="1"/>
</dbReference>
<evidence type="ECO:0000256" key="2">
    <source>
        <dbReference type="SAM" id="MobiDB-lite"/>
    </source>
</evidence>
<dbReference type="STRING" id="553510.B1H19_05725"/>
<dbReference type="EMBL" id="CP020569">
    <property type="protein sequence ID" value="ARF53742.1"/>
    <property type="molecule type" value="Genomic_DNA"/>
</dbReference>
<feature type="region of interest" description="Disordered" evidence="2">
    <location>
        <begin position="148"/>
        <end position="189"/>
    </location>
</feature>
<evidence type="ECO:0000313" key="5">
    <source>
        <dbReference type="EMBL" id="ARF53742.1"/>
    </source>
</evidence>
<dbReference type="KEGG" id="sgv:B1H19_05725"/>
<accession>A0A1V0TM48</accession>
<protein>
    <submittedName>
        <fullName evidence="5">Peptidase</fullName>
    </submittedName>
</protein>
<feature type="signal peptide" evidence="3">
    <location>
        <begin position="1"/>
        <end position="35"/>
    </location>
</feature>